<reference evidence="1" key="1">
    <citation type="submission" date="2022-08" db="EMBL/GenBank/DDBJ databases">
        <title>Complete genome sequence of 14 non-tuberculosis mycobacteria type-strains.</title>
        <authorList>
            <person name="Igarashi Y."/>
            <person name="Osugi A."/>
            <person name="Mitarai S."/>
        </authorList>
    </citation>
    <scope>NUCLEOTIDE SEQUENCE</scope>
    <source>
        <strain evidence="1">DSM 45575</strain>
    </source>
</reference>
<organism evidence="1 2">
    <name type="scientific">Mycolicibacillus parakoreensis</name>
    <dbReference type="NCBI Taxonomy" id="1069221"/>
    <lineage>
        <taxon>Bacteria</taxon>
        <taxon>Bacillati</taxon>
        <taxon>Actinomycetota</taxon>
        <taxon>Actinomycetes</taxon>
        <taxon>Mycobacteriales</taxon>
        <taxon>Mycobacteriaceae</taxon>
        <taxon>Mycolicibacillus</taxon>
    </lineage>
</organism>
<dbReference type="Proteomes" id="UP001055200">
    <property type="component" value="Chromosome"/>
</dbReference>
<sequence>MPPLSITPSDLEPFADIEHDKAQAMCDDGLALAKSVAPCLKADDLDADTAAAAKAVLRGAILRRNDAGNGAIVEQVAGPFGQTIDTRHARRPLLWPSEIEALQKLCRDLRGLSGAWDYDVTPEWNPHVNGCTWQTTGDDCTCGFLLLA</sequence>
<name>A0ABY3TXC4_9MYCO</name>
<evidence type="ECO:0000313" key="1">
    <source>
        <dbReference type="EMBL" id="ULN51529.1"/>
    </source>
</evidence>
<protein>
    <submittedName>
        <fullName evidence="1">Uncharacterized protein</fullName>
    </submittedName>
</protein>
<proteinExistence type="predicted"/>
<dbReference type="EMBL" id="CP092365">
    <property type="protein sequence ID" value="ULN51529.1"/>
    <property type="molecule type" value="Genomic_DNA"/>
</dbReference>
<gene>
    <name evidence="1" type="ORF">MIU77_11485</name>
</gene>
<keyword evidence="2" id="KW-1185">Reference proteome</keyword>
<evidence type="ECO:0000313" key="2">
    <source>
        <dbReference type="Proteomes" id="UP001055200"/>
    </source>
</evidence>
<accession>A0ABY3TXC4</accession>
<dbReference type="RefSeq" id="WP_240169812.1">
    <property type="nucleotide sequence ID" value="NZ_CP092365.1"/>
</dbReference>